<comment type="caution">
    <text evidence="2">The sequence shown here is derived from an EMBL/GenBank/DDBJ whole genome shotgun (WGS) entry which is preliminary data.</text>
</comment>
<feature type="region of interest" description="Disordered" evidence="1">
    <location>
        <begin position="80"/>
        <end position="105"/>
    </location>
</feature>
<dbReference type="EMBL" id="CAJHJT010000056">
    <property type="protein sequence ID" value="CAD7014212.1"/>
    <property type="molecule type" value="Genomic_DNA"/>
</dbReference>
<organism evidence="2 3">
    <name type="scientific">Ceratitis capitata</name>
    <name type="common">Mediterranean fruit fly</name>
    <name type="synonym">Tephritis capitata</name>
    <dbReference type="NCBI Taxonomy" id="7213"/>
    <lineage>
        <taxon>Eukaryota</taxon>
        <taxon>Metazoa</taxon>
        <taxon>Ecdysozoa</taxon>
        <taxon>Arthropoda</taxon>
        <taxon>Hexapoda</taxon>
        <taxon>Insecta</taxon>
        <taxon>Pterygota</taxon>
        <taxon>Neoptera</taxon>
        <taxon>Endopterygota</taxon>
        <taxon>Diptera</taxon>
        <taxon>Brachycera</taxon>
        <taxon>Muscomorpha</taxon>
        <taxon>Tephritoidea</taxon>
        <taxon>Tephritidae</taxon>
        <taxon>Ceratitis</taxon>
        <taxon>Ceratitis</taxon>
    </lineage>
</organism>
<proteinExistence type="predicted"/>
<accession>A0A811VJE3</accession>
<evidence type="ECO:0000256" key="1">
    <source>
        <dbReference type="SAM" id="MobiDB-lite"/>
    </source>
</evidence>
<dbReference type="Proteomes" id="UP000606786">
    <property type="component" value="Unassembled WGS sequence"/>
</dbReference>
<sequence>MEEEYSNVDGIGICNGTGKGNGNGNRTDTDTVSFNISENGTGNGNENYFENYSIRDNDNDNYDKYFSNVVRVSECKENDLSWDGGKGTRNGNDKYNSKRTGNGKGNNIGSYFRLDKDDNYGNGMVIGI</sequence>
<dbReference type="AlphaFoldDB" id="A0A811VJE3"/>
<evidence type="ECO:0000313" key="3">
    <source>
        <dbReference type="Proteomes" id="UP000606786"/>
    </source>
</evidence>
<keyword evidence="3" id="KW-1185">Reference proteome</keyword>
<evidence type="ECO:0000313" key="2">
    <source>
        <dbReference type="EMBL" id="CAD7014212.1"/>
    </source>
</evidence>
<name>A0A811VJE3_CERCA</name>
<protein>
    <submittedName>
        <fullName evidence="2">(Mediterranean fruit fly) hypothetical protein</fullName>
    </submittedName>
</protein>
<feature type="compositionally biased region" description="Polar residues" evidence="1">
    <location>
        <begin position="32"/>
        <end position="46"/>
    </location>
</feature>
<reference evidence="2" key="1">
    <citation type="submission" date="2020-11" db="EMBL/GenBank/DDBJ databases">
        <authorList>
            <person name="Whitehead M."/>
        </authorList>
    </citation>
    <scope>NUCLEOTIDE SEQUENCE</scope>
    <source>
        <strain evidence="2">EGII</strain>
    </source>
</reference>
<feature type="region of interest" description="Disordered" evidence="1">
    <location>
        <begin position="15"/>
        <end position="46"/>
    </location>
</feature>
<gene>
    <name evidence="2" type="ORF">CCAP1982_LOCUS22215</name>
</gene>